<evidence type="ECO:0000313" key="1">
    <source>
        <dbReference type="EMBL" id="ADU13948.1"/>
    </source>
</evidence>
<dbReference type="OrthoDB" id="9789818at2"/>
<name>E8RMR7_ASTEC</name>
<evidence type="ECO:0000313" key="2">
    <source>
        <dbReference type="Proteomes" id="UP000001492"/>
    </source>
</evidence>
<proteinExistence type="predicted"/>
<dbReference type="EMBL" id="CP002395">
    <property type="protein sequence ID" value="ADU13948.1"/>
    <property type="molecule type" value="Genomic_DNA"/>
</dbReference>
<accession>E8RMR7</accession>
<sequence>MTEHNSWIQAQLGPLKSELLAYAKSNGLTLSEAVRIALINLVRAEGPPRFTFEPGLSEKVSKTCATYLTASEYAAISAAAQAVGLSEARWLHWLIRAHLTGEPHFGQFELEALTSSNLTLLKLNRTLRSLSSKDVAQQVEDVSCEIARHTYVVAELVRANQMRWALRG</sequence>
<dbReference type="RefSeq" id="WP_013479776.1">
    <property type="nucleotide sequence ID" value="NC_014816.1"/>
</dbReference>
<dbReference type="Proteomes" id="UP000001492">
    <property type="component" value="Chromosome 1"/>
</dbReference>
<reference evidence="2" key="1">
    <citation type="submission" date="2010-12" db="EMBL/GenBank/DDBJ databases">
        <title>Complete sequence of chromosome 1 of Asticcacaulis excentricus CB 48.</title>
        <authorList>
            <consortium name="US DOE Joint Genome Institute"/>
            <person name="Lucas S."/>
            <person name="Copeland A."/>
            <person name="Lapidus A."/>
            <person name="Cheng J.-F."/>
            <person name="Bruce D."/>
            <person name="Goodwin L."/>
            <person name="Pitluck S."/>
            <person name="Teshima H."/>
            <person name="Davenport K."/>
            <person name="Detter J.C."/>
            <person name="Han C."/>
            <person name="Tapia R."/>
            <person name="Land M."/>
            <person name="Hauser L."/>
            <person name="Jeffries C."/>
            <person name="Kyrpides N."/>
            <person name="Ivanova N."/>
            <person name="Ovchinnikova G."/>
            <person name="Brun Y.V."/>
            <person name="Woyke T."/>
        </authorList>
    </citation>
    <scope>NUCLEOTIDE SEQUENCE [LARGE SCALE GENOMIC DNA]</scope>
    <source>
        <strain evidence="2">ATCC 15261 / DSM 4724 / KCTC 12464 / NCIMB 9791 / VKM B-1370 / CB 48</strain>
    </source>
</reference>
<dbReference type="HOGENOM" id="CLU_104963_1_0_5"/>
<dbReference type="STRING" id="573065.Astex_2294"/>
<organism evidence="1 2">
    <name type="scientific">Asticcacaulis excentricus (strain ATCC 15261 / DSM 4724 / KCTC 12464 / NCIMB 9791 / VKM B-1370 / CB 48)</name>
    <dbReference type="NCBI Taxonomy" id="573065"/>
    <lineage>
        <taxon>Bacteria</taxon>
        <taxon>Pseudomonadati</taxon>
        <taxon>Pseudomonadota</taxon>
        <taxon>Alphaproteobacteria</taxon>
        <taxon>Caulobacterales</taxon>
        <taxon>Caulobacteraceae</taxon>
        <taxon>Asticcacaulis</taxon>
    </lineage>
</organism>
<keyword evidence="2" id="KW-1185">Reference proteome</keyword>
<protein>
    <submittedName>
        <fullName evidence="1">Uncharacterized protein</fullName>
    </submittedName>
</protein>
<gene>
    <name evidence="1" type="ordered locus">Astex_2294</name>
</gene>
<dbReference type="KEGG" id="aex:Astex_2294"/>
<dbReference type="AlphaFoldDB" id="E8RMR7"/>